<keyword evidence="3" id="KW-0496">Mitochondrion</keyword>
<dbReference type="InterPro" id="IPR013857">
    <property type="entry name" value="NADH-UbQ_OxRdtase-assoc_prot30"/>
</dbReference>
<keyword evidence="7" id="KW-1185">Reference proteome</keyword>
<dbReference type="EMBL" id="CADEPM010000001">
    <property type="protein sequence ID" value="CAB3396502.1"/>
    <property type="molecule type" value="Genomic_DNA"/>
</dbReference>
<comment type="subcellular location">
    <subcellularLocation>
        <location evidence="1">Mitochondrion</location>
    </subcellularLocation>
</comment>
<comment type="caution">
    <text evidence="6">The sequence shown here is derived from an EMBL/GenBank/DDBJ whole genome shotgun (WGS) entry which is preliminary data.</text>
</comment>
<dbReference type="GO" id="GO:0006120">
    <property type="term" value="P:mitochondrial electron transport, NADH to ubiquinone"/>
    <property type="evidence" value="ECO:0007669"/>
    <property type="project" value="TreeGrafter"/>
</dbReference>
<evidence type="ECO:0000256" key="4">
    <source>
        <dbReference type="ARBA" id="ARBA00023186"/>
    </source>
</evidence>
<protein>
    <recommendedName>
        <fullName evidence="5">NADH:ubiquinone oxidoreductase intermediate-associated protein 30 domain-containing protein</fullName>
    </recommendedName>
</protein>
<dbReference type="PANTHER" id="PTHR13194">
    <property type="entry name" value="COMPLEX I INTERMEDIATE-ASSOCIATED PROTEIN 30"/>
    <property type="match status" value="1"/>
</dbReference>
<dbReference type="PANTHER" id="PTHR13194:SF18">
    <property type="entry name" value="COMPLEX I INTERMEDIATE-ASSOCIATED PROTEIN 30, MITOCHONDRIAL"/>
    <property type="match status" value="1"/>
</dbReference>
<evidence type="ECO:0000256" key="1">
    <source>
        <dbReference type="ARBA" id="ARBA00004173"/>
    </source>
</evidence>
<dbReference type="Proteomes" id="UP000494206">
    <property type="component" value="Unassembled WGS sequence"/>
</dbReference>
<evidence type="ECO:0000313" key="6">
    <source>
        <dbReference type="EMBL" id="CAB3396502.1"/>
    </source>
</evidence>
<dbReference type="OrthoDB" id="42561at2759"/>
<gene>
    <name evidence="6" type="ORF">CBOVIS_LOCUS47</name>
</gene>
<dbReference type="GO" id="GO:0032981">
    <property type="term" value="P:mitochondrial respiratory chain complex I assembly"/>
    <property type="evidence" value="ECO:0007669"/>
    <property type="project" value="TreeGrafter"/>
</dbReference>
<comment type="similarity">
    <text evidence="2">Belongs to the CIA30 family.</text>
</comment>
<evidence type="ECO:0000259" key="5">
    <source>
        <dbReference type="Pfam" id="PF08547"/>
    </source>
</evidence>
<dbReference type="Pfam" id="PF08547">
    <property type="entry name" value="CIA30"/>
    <property type="match status" value="1"/>
</dbReference>
<keyword evidence="4" id="KW-0143">Chaperone</keyword>
<organism evidence="6 7">
    <name type="scientific">Caenorhabditis bovis</name>
    <dbReference type="NCBI Taxonomy" id="2654633"/>
    <lineage>
        <taxon>Eukaryota</taxon>
        <taxon>Metazoa</taxon>
        <taxon>Ecdysozoa</taxon>
        <taxon>Nematoda</taxon>
        <taxon>Chromadorea</taxon>
        <taxon>Rhabditida</taxon>
        <taxon>Rhabditina</taxon>
        <taxon>Rhabditomorpha</taxon>
        <taxon>Rhabditoidea</taxon>
        <taxon>Rhabditidae</taxon>
        <taxon>Peloderinae</taxon>
        <taxon>Caenorhabditis</taxon>
    </lineage>
</organism>
<evidence type="ECO:0000256" key="2">
    <source>
        <dbReference type="ARBA" id="ARBA00007884"/>
    </source>
</evidence>
<proteinExistence type="inferred from homology"/>
<evidence type="ECO:0000256" key="3">
    <source>
        <dbReference type="ARBA" id="ARBA00023128"/>
    </source>
</evidence>
<dbReference type="SUPFAM" id="SSF49785">
    <property type="entry name" value="Galactose-binding domain-like"/>
    <property type="match status" value="1"/>
</dbReference>
<feature type="domain" description="NADH:ubiquinone oxidoreductase intermediate-associated protein 30" evidence="5">
    <location>
        <begin position="138"/>
        <end position="261"/>
    </location>
</feature>
<dbReference type="GO" id="GO:0005739">
    <property type="term" value="C:mitochondrion"/>
    <property type="evidence" value="ECO:0007669"/>
    <property type="project" value="UniProtKB-SubCell"/>
</dbReference>
<evidence type="ECO:0000313" key="7">
    <source>
        <dbReference type="Proteomes" id="UP000494206"/>
    </source>
</evidence>
<accession>A0A8S1DYR5</accession>
<name>A0A8S1DYR5_9PELO</name>
<dbReference type="GO" id="GO:0051082">
    <property type="term" value="F:unfolded protein binding"/>
    <property type="evidence" value="ECO:0007669"/>
    <property type="project" value="TreeGrafter"/>
</dbReference>
<dbReference type="AlphaFoldDB" id="A0A8S1DYR5"/>
<reference evidence="6 7" key="1">
    <citation type="submission" date="2020-04" db="EMBL/GenBank/DDBJ databases">
        <authorList>
            <person name="Laetsch R D."/>
            <person name="Stevens L."/>
            <person name="Kumar S."/>
            <person name="Blaxter L. M."/>
        </authorList>
    </citation>
    <scope>NUCLEOTIDE SEQUENCE [LARGE SCALE GENOMIC DNA]</scope>
</reference>
<dbReference type="InterPro" id="IPR008979">
    <property type="entry name" value="Galactose-bd-like_sf"/>
</dbReference>
<dbReference type="InterPro" id="IPR039131">
    <property type="entry name" value="NDUFAF1"/>
</dbReference>
<sequence>MFPCSRFRALCHISVTVPSVSSARFSKETSKKLTEQRKNELEAVDGKSKVLQKKKRSIFGTSTVPVNTNFPNPKGVPGYDPEFSVKELIAEIPNTARKQSKLLASEASDVINEMSVEKTEMLEDMGFLRHNEARIEYKFNTKEKLDLWHTGCDSDWNEGFSTCSLQKTEYGTALFSGTISTSIVKDGRVERAGWASMKLEDRKSLNRKKFLSKWRNFSHLFLKIRGDGRSYKIMLHSPLSMDFTWGDSFSYPLHTHGGPYWHSLGIVLMDRIDGPFRLEIDYIGVYNDTTHFEDFAYETYTLPLFNTHGF</sequence>